<comment type="caution">
    <text evidence="2">The sequence shown here is derived from an EMBL/GenBank/DDBJ whole genome shotgun (WGS) entry which is preliminary data.</text>
</comment>
<evidence type="ECO:0000313" key="3">
    <source>
        <dbReference type="Proteomes" id="UP000700596"/>
    </source>
</evidence>
<feature type="chain" id="PRO_5040186188" evidence="1">
    <location>
        <begin position="21"/>
        <end position="101"/>
    </location>
</feature>
<reference evidence="2" key="1">
    <citation type="journal article" date="2021" name="Nat. Commun.">
        <title>Genetic determinants of endophytism in the Arabidopsis root mycobiome.</title>
        <authorList>
            <person name="Mesny F."/>
            <person name="Miyauchi S."/>
            <person name="Thiergart T."/>
            <person name="Pickel B."/>
            <person name="Atanasova L."/>
            <person name="Karlsson M."/>
            <person name="Huettel B."/>
            <person name="Barry K.W."/>
            <person name="Haridas S."/>
            <person name="Chen C."/>
            <person name="Bauer D."/>
            <person name="Andreopoulos W."/>
            <person name="Pangilinan J."/>
            <person name="LaButti K."/>
            <person name="Riley R."/>
            <person name="Lipzen A."/>
            <person name="Clum A."/>
            <person name="Drula E."/>
            <person name="Henrissat B."/>
            <person name="Kohler A."/>
            <person name="Grigoriev I.V."/>
            <person name="Martin F.M."/>
            <person name="Hacquard S."/>
        </authorList>
    </citation>
    <scope>NUCLEOTIDE SEQUENCE</scope>
    <source>
        <strain evidence="2">MPI-CAGE-CH-0243</strain>
    </source>
</reference>
<protein>
    <submittedName>
        <fullName evidence="2">Uncharacterized protein</fullName>
    </submittedName>
</protein>
<feature type="signal peptide" evidence="1">
    <location>
        <begin position="1"/>
        <end position="20"/>
    </location>
</feature>
<keyword evidence="3" id="KW-1185">Reference proteome</keyword>
<evidence type="ECO:0000256" key="1">
    <source>
        <dbReference type="SAM" id="SignalP"/>
    </source>
</evidence>
<dbReference type="EMBL" id="JAGMWT010000003">
    <property type="protein sequence ID" value="KAH7131812.1"/>
    <property type="molecule type" value="Genomic_DNA"/>
</dbReference>
<accession>A0A9P9E6S0</accession>
<dbReference type="Proteomes" id="UP000700596">
    <property type="component" value="Unassembled WGS sequence"/>
</dbReference>
<gene>
    <name evidence="2" type="ORF">B0J11DRAFT_208883</name>
</gene>
<organism evidence="2 3">
    <name type="scientific">Dendryphion nanum</name>
    <dbReference type="NCBI Taxonomy" id="256645"/>
    <lineage>
        <taxon>Eukaryota</taxon>
        <taxon>Fungi</taxon>
        <taxon>Dikarya</taxon>
        <taxon>Ascomycota</taxon>
        <taxon>Pezizomycotina</taxon>
        <taxon>Dothideomycetes</taxon>
        <taxon>Pleosporomycetidae</taxon>
        <taxon>Pleosporales</taxon>
        <taxon>Torulaceae</taxon>
        <taxon>Dendryphion</taxon>
    </lineage>
</organism>
<keyword evidence="1" id="KW-0732">Signal</keyword>
<proteinExistence type="predicted"/>
<evidence type="ECO:0000313" key="2">
    <source>
        <dbReference type="EMBL" id="KAH7131812.1"/>
    </source>
</evidence>
<name>A0A9P9E6S0_9PLEO</name>
<dbReference type="OrthoDB" id="3936755at2759"/>
<sequence length="101" mass="10572">MHFYKTTAALIAVIAQTVFAGPIHVRDAVVARQNNAFSNFASSKGSQVFGNAGLACSVGRQDGECDQFGRCAQFIPPNENSILNQGRPVATCTAGGVVDVL</sequence>
<dbReference type="AlphaFoldDB" id="A0A9P9E6S0"/>